<proteinExistence type="predicted"/>
<evidence type="ECO:0000256" key="1">
    <source>
        <dbReference type="SAM" id="MobiDB-lite"/>
    </source>
</evidence>
<feature type="compositionally biased region" description="Low complexity" evidence="1">
    <location>
        <begin position="1"/>
        <end position="19"/>
    </location>
</feature>
<dbReference type="AlphaFoldDB" id="A0A2P2IJD7"/>
<feature type="compositionally biased region" description="Polar residues" evidence="1">
    <location>
        <begin position="20"/>
        <end position="31"/>
    </location>
</feature>
<feature type="region of interest" description="Disordered" evidence="1">
    <location>
        <begin position="1"/>
        <end position="31"/>
    </location>
</feature>
<name>A0A2P2IJD7_RHIMU</name>
<sequence>MKLPSENSSNSQQSEGQGSHNYSTHLLNKVA</sequence>
<evidence type="ECO:0000313" key="2">
    <source>
        <dbReference type="EMBL" id="MBW81344.1"/>
    </source>
</evidence>
<protein>
    <submittedName>
        <fullName evidence="2">Uncharacterized protein</fullName>
    </submittedName>
</protein>
<accession>A0A2P2IJD7</accession>
<reference evidence="2" key="1">
    <citation type="submission" date="2018-02" db="EMBL/GenBank/DDBJ databases">
        <title>Rhizophora mucronata_Transcriptome.</title>
        <authorList>
            <person name="Meera S.P."/>
            <person name="Sreeshan A."/>
            <person name="Augustine A."/>
        </authorList>
    </citation>
    <scope>NUCLEOTIDE SEQUENCE</scope>
    <source>
        <tissue evidence="2">Leaf</tissue>
    </source>
</reference>
<organism evidence="2">
    <name type="scientific">Rhizophora mucronata</name>
    <name type="common">Asiatic mangrove</name>
    <dbReference type="NCBI Taxonomy" id="61149"/>
    <lineage>
        <taxon>Eukaryota</taxon>
        <taxon>Viridiplantae</taxon>
        <taxon>Streptophyta</taxon>
        <taxon>Embryophyta</taxon>
        <taxon>Tracheophyta</taxon>
        <taxon>Spermatophyta</taxon>
        <taxon>Magnoliopsida</taxon>
        <taxon>eudicotyledons</taxon>
        <taxon>Gunneridae</taxon>
        <taxon>Pentapetalae</taxon>
        <taxon>rosids</taxon>
        <taxon>fabids</taxon>
        <taxon>Malpighiales</taxon>
        <taxon>Rhizophoraceae</taxon>
        <taxon>Rhizophora</taxon>
    </lineage>
</organism>
<dbReference type="EMBL" id="GGEC01000861">
    <property type="protein sequence ID" value="MBW81344.1"/>
    <property type="molecule type" value="Transcribed_RNA"/>
</dbReference>